<dbReference type="InterPro" id="IPR035647">
    <property type="entry name" value="EFG_III/V"/>
</dbReference>
<keyword evidence="5" id="KW-0046">Antibiotic resistance</keyword>
<dbReference type="SUPFAM" id="SSF52540">
    <property type="entry name" value="P-loop containing nucleoside triphosphate hydrolases"/>
    <property type="match status" value="1"/>
</dbReference>
<dbReference type="InterPro" id="IPR027417">
    <property type="entry name" value="P-loop_NTPase"/>
</dbReference>
<dbReference type="SMART" id="SM00889">
    <property type="entry name" value="EFG_IV"/>
    <property type="match status" value="1"/>
</dbReference>
<comment type="function">
    <text evidence="1">Abolishes the inhibitory effect of tetracyclin on protein synthesis by a non-covalent modification of the ribosomes.</text>
</comment>
<dbReference type="GO" id="GO:0006412">
    <property type="term" value="P:translation"/>
    <property type="evidence" value="ECO:0007669"/>
    <property type="project" value="UniProtKB-KW"/>
</dbReference>
<dbReference type="GO" id="GO:0032790">
    <property type="term" value="P:ribosome disassembly"/>
    <property type="evidence" value="ECO:0007669"/>
    <property type="project" value="TreeGrafter"/>
</dbReference>
<dbReference type="Pfam" id="PF00679">
    <property type="entry name" value="EFG_C"/>
    <property type="match status" value="1"/>
</dbReference>
<accession>A0A919YPK9</accession>
<dbReference type="Gene3D" id="3.30.70.240">
    <property type="match status" value="1"/>
</dbReference>
<evidence type="ECO:0000313" key="7">
    <source>
        <dbReference type="EMBL" id="GIP15934.1"/>
    </source>
</evidence>
<dbReference type="Pfam" id="PF00009">
    <property type="entry name" value="GTP_EFTU"/>
    <property type="match status" value="1"/>
</dbReference>
<dbReference type="AlphaFoldDB" id="A0A919YPK9"/>
<dbReference type="InterPro" id="IPR009000">
    <property type="entry name" value="Transl_B-barrel_sf"/>
</dbReference>
<dbReference type="Gene3D" id="3.40.50.300">
    <property type="entry name" value="P-loop containing nucleotide triphosphate hydrolases"/>
    <property type="match status" value="1"/>
</dbReference>
<keyword evidence="4" id="KW-0342">GTP-binding</keyword>
<dbReference type="InterPro" id="IPR000640">
    <property type="entry name" value="EFG_V-like"/>
</dbReference>
<dbReference type="Proteomes" id="UP000683139">
    <property type="component" value="Unassembled WGS sequence"/>
</dbReference>
<dbReference type="Pfam" id="PF03764">
    <property type="entry name" value="EFG_IV"/>
    <property type="match status" value="1"/>
</dbReference>
<dbReference type="InterPro" id="IPR035650">
    <property type="entry name" value="Tet_C"/>
</dbReference>
<evidence type="ECO:0000256" key="5">
    <source>
        <dbReference type="ARBA" id="ARBA00023251"/>
    </source>
</evidence>
<dbReference type="GO" id="GO:0046677">
    <property type="term" value="P:response to antibiotic"/>
    <property type="evidence" value="ECO:0007669"/>
    <property type="project" value="UniProtKB-KW"/>
</dbReference>
<protein>
    <submittedName>
        <fullName evidence="7">Tetracycline resistance protein</fullName>
    </submittedName>
</protein>
<comment type="caution">
    <text evidence="7">The sequence shown here is derived from an EMBL/GenBank/DDBJ whole genome shotgun (WGS) entry which is preliminary data.</text>
</comment>
<proteinExistence type="predicted"/>
<dbReference type="PANTHER" id="PTHR43261">
    <property type="entry name" value="TRANSLATION ELONGATION FACTOR G-RELATED"/>
    <property type="match status" value="1"/>
</dbReference>
<evidence type="ECO:0000256" key="3">
    <source>
        <dbReference type="ARBA" id="ARBA00022917"/>
    </source>
</evidence>
<feature type="domain" description="Tr-type G" evidence="6">
    <location>
        <begin position="1"/>
        <end position="234"/>
    </location>
</feature>
<dbReference type="PROSITE" id="PS51722">
    <property type="entry name" value="G_TR_2"/>
    <property type="match status" value="1"/>
</dbReference>
<dbReference type="Gene3D" id="2.40.30.10">
    <property type="entry name" value="Translation factors"/>
    <property type="match status" value="1"/>
</dbReference>
<evidence type="ECO:0000256" key="1">
    <source>
        <dbReference type="ARBA" id="ARBA00003987"/>
    </source>
</evidence>
<dbReference type="GO" id="GO:0003924">
    <property type="term" value="F:GTPase activity"/>
    <property type="evidence" value="ECO:0007669"/>
    <property type="project" value="InterPro"/>
</dbReference>
<dbReference type="Gene3D" id="3.30.230.10">
    <property type="match status" value="1"/>
</dbReference>
<keyword evidence="3" id="KW-0648">Protein biosynthesis</keyword>
<name>A0A919YPK9_9BACL</name>
<dbReference type="PRINTS" id="PR00315">
    <property type="entry name" value="ELONGATNFCT"/>
</dbReference>
<dbReference type="EMBL" id="BOSE01000002">
    <property type="protein sequence ID" value="GIP15934.1"/>
    <property type="molecule type" value="Genomic_DNA"/>
</dbReference>
<dbReference type="PRINTS" id="PR01037">
    <property type="entry name" value="TCRTETOQM"/>
</dbReference>
<dbReference type="InterPro" id="IPR000795">
    <property type="entry name" value="T_Tr_GTP-bd_dom"/>
</dbReference>
<dbReference type="SUPFAM" id="SSF54980">
    <property type="entry name" value="EF-G C-terminal domain-like"/>
    <property type="match status" value="2"/>
</dbReference>
<dbReference type="Pfam" id="PF22042">
    <property type="entry name" value="EF-G_D2"/>
    <property type="match status" value="1"/>
</dbReference>
<evidence type="ECO:0000313" key="8">
    <source>
        <dbReference type="Proteomes" id="UP000683139"/>
    </source>
</evidence>
<dbReference type="InterPro" id="IPR014721">
    <property type="entry name" value="Ribsml_uS5_D2-typ_fold_subgr"/>
</dbReference>
<evidence type="ECO:0000256" key="2">
    <source>
        <dbReference type="ARBA" id="ARBA00022741"/>
    </source>
</evidence>
<dbReference type="InterPro" id="IPR020568">
    <property type="entry name" value="Ribosomal_Su5_D2-typ_SF"/>
</dbReference>
<dbReference type="Gene3D" id="3.30.70.870">
    <property type="entry name" value="Elongation Factor G (Translational Gtpase), domain 3"/>
    <property type="match status" value="1"/>
</dbReference>
<dbReference type="SMART" id="SM00838">
    <property type="entry name" value="EFG_C"/>
    <property type="match status" value="1"/>
</dbReference>
<evidence type="ECO:0000259" key="6">
    <source>
        <dbReference type="PROSITE" id="PS51722"/>
    </source>
</evidence>
<dbReference type="SUPFAM" id="SSF54211">
    <property type="entry name" value="Ribosomal protein S5 domain 2-like"/>
    <property type="match status" value="1"/>
</dbReference>
<dbReference type="PANTHER" id="PTHR43261:SF1">
    <property type="entry name" value="RIBOSOME-RELEASING FACTOR 2, MITOCHONDRIAL"/>
    <property type="match status" value="1"/>
</dbReference>
<dbReference type="GO" id="GO:0005525">
    <property type="term" value="F:GTP binding"/>
    <property type="evidence" value="ECO:0007669"/>
    <property type="project" value="UniProtKB-KW"/>
</dbReference>
<dbReference type="CDD" id="cd03711">
    <property type="entry name" value="Tet_C"/>
    <property type="match status" value="1"/>
</dbReference>
<reference evidence="7" key="1">
    <citation type="submission" date="2021-03" db="EMBL/GenBank/DDBJ databases">
        <title>Antimicrobial resistance genes in bacteria isolated from Japanese honey, and their potential for conferring macrolide and lincosamide resistance in the American foulbrood pathogen Paenibacillus larvae.</title>
        <authorList>
            <person name="Okamoto M."/>
            <person name="Kumagai M."/>
            <person name="Kanamori H."/>
            <person name="Takamatsu D."/>
        </authorList>
    </citation>
    <scope>NUCLEOTIDE SEQUENCE</scope>
    <source>
        <strain evidence="7">J40TS1</strain>
    </source>
</reference>
<gene>
    <name evidence="7" type="primary">tet(M)</name>
    <name evidence="7" type="ORF">J40TS1_15760</name>
</gene>
<dbReference type="InterPro" id="IPR005225">
    <property type="entry name" value="Small_GTP-bd"/>
</dbReference>
<keyword evidence="8" id="KW-1185">Reference proteome</keyword>
<sequence length="651" mass="73034">MNKTIGILAHVDAGKTTFSEQLLYYTQSIKQRGRVDHQSAFLDHHEIERQRGITVFAEQAIFQYDDSTYYLIDTPGHVDFSAEMERSIAVLDAAIVIVSAVEGIEAHTETVWQLLRKLSIPTFFFINKIDRTGAAADQVLEQLKREFSQNIMLLDATTGQMELTMEQIEAIAERDEALLDYYIEHGFEEQRWISALQQMVASSTIFPCFTGSALQNIGVEQFLYAFHRLTTTSYDQHQPLSGRVYKIRYDQAGTRITFIKLLSGTLSVRDELAYGNEHAGLQQKVTQIRRYNGAQYEAVQTAAAGELIAVTGLTEARIGDGLGMLRESFAYEMTPALRSSVVLPHDFNPKEALPYFRMLEAEDPSLNVVWEELHGQIQLHVMGKIQLEVLEQVVRDRFALKASFAAPEILYKETIAAPVIGYGHFEPLRHYAEVHLKLEPAPRGAGVSFASQCHVDELAAASQRLIGQHVLEREHRALLTGSPLTDVHVTLLRGREHNKHTHGGDFREATLRALRQALEKAENVLLEPYYAFKIVVQSEQMGRVISDIQRAHGELEPLKTEGEKAIITGRAPVATFLDYASELASFTQGKGRLQLSFGGYAPCHNAAEVIERIGYNKDADPEYTSASIFCAKGAGYSVKWDEAEQLMHIMN</sequence>
<dbReference type="InterPro" id="IPR005517">
    <property type="entry name" value="Transl_elong_EFG/EF2_IV"/>
</dbReference>
<dbReference type="InterPro" id="IPR053905">
    <property type="entry name" value="EF-G-like_DII"/>
</dbReference>
<keyword evidence="2" id="KW-0547">Nucleotide-binding</keyword>
<evidence type="ECO:0000256" key="4">
    <source>
        <dbReference type="ARBA" id="ARBA00023134"/>
    </source>
</evidence>
<dbReference type="SUPFAM" id="SSF50447">
    <property type="entry name" value="Translation proteins"/>
    <property type="match status" value="1"/>
</dbReference>
<dbReference type="NCBIfam" id="TIGR00231">
    <property type="entry name" value="small_GTP"/>
    <property type="match status" value="1"/>
</dbReference>
<organism evidence="7 8">
    <name type="scientific">Paenibacillus montaniterrae</name>
    <dbReference type="NCBI Taxonomy" id="429341"/>
    <lineage>
        <taxon>Bacteria</taxon>
        <taxon>Bacillati</taxon>
        <taxon>Bacillota</taxon>
        <taxon>Bacilli</taxon>
        <taxon>Bacillales</taxon>
        <taxon>Paenibacillaceae</taxon>
        <taxon>Paenibacillus</taxon>
    </lineage>
</organism>